<comment type="similarity">
    <text evidence="3">Belongs to the NMT1/THI5 family.</text>
</comment>
<comment type="function">
    <text evidence="1">Responsible for the formation of the pyrimidine heterocycle in the thiamine biosynthesis pathway. Catalyzes the formation of hydroxymethylpyrimidine phosphate (HMP-P) from histidine and pyridoxal phosphate (PLP). The protein uses PLP and the active site histidine to form HMP-P, generating an inactive enzyme. The enzyme can only undergo a single turnover, which suggests it is a suicide enzyme.</text>
</comment>
<feature type="chain" id="PRO_5034867897" description="Thiamine pyrimidine synthase" evidence="12">
    <location>
        <begin position="20"/>
        <end position="328"/>
    </location>
</feature>
<proteinExistence type="inferred from homology"/>
<evidence type="ECO:0000313" key="15">
    <source>
        <dbReference type="Proteomes" id="UP000825009"/>
    </source>
</evidence>
<evidence type="ECO:0000313" key="14">
    <source>
        <dbReference type="EMBL" id="QXT38943.1"/>
    </source>
</evidence>
<dbReference type="InterPro" id="IPR015168">
    <property type="entry name" value="SsuA/THI5"/>
</dbReference>
<dbReference type="Pfam" id="PF09084">
    <property type="entry name" value="NMT1"/>
    <property type="match status" value="1"/>
</dbReference>
<evidence type="ECO:0000256" key="12">
    <source>
        <dbReference type="SAM" id="SignalP"/>
    </source>
</evidence>
<reference evidence="14 15" key="1">
    <citation type="submission" date="2021-07" db="EMBL/GenBank/DDBJ databases">
        <title>A novel Jannaschia species isolated from marine dinoflagellate Ceratoperidinium margalefii.</title>
        <authorList>
            <person name="Jiang Y."/>
            <person name="Li Z."/>
        </authorList>
    </citation>
    <scope>NUCLEOTIDE SEQUENCE [LARGE SCALE GENOMIC DNA]</scope>
    <source>
        <strain evidence="14 15">J12C1-MA-4</strain>
    </source>
</reference>
<protein>
    <recommendedName>
        <fullName evidence="10">Thiamine pyrimidine synthase</fullName>
    </recommendedName>
</protein>
<dbReference type="Proteomes" id="UP000825009">
    <property type="component" value="Chromosome"/>
</dbReference>
<comment type="pathway">
    <text evidence="2">Cofactor biosynthesis; thiamine diphosphate biosynthesis.</text>
</comment>
<dbReference type="PANTHER" id="PTHR31528">
    <property type="entry name" value="4-AMINO-5-HYDROXYMETHYL-2-METHYLPYRIMIDINE PHOSPHATE SYNTHASE THI11-RELATED"/>
    <property type="match status" value="1"/>
</dbReference>
<comment type="catalytic activity">
    <reaction evidence="11">
        <text>N(6)-(pyridoxal phosphate)-L-lysyl-[4-amino-5-hydroxymethyl-2-methylpyrimidine phosphate synthase] + L-histidyl-[4-amino-5-hydroxymethyl-2-methylpyrimidine phosphate synthase] + 2 Fe(3+) + 4 H2O = L-lysyl-[4-amino-5-hydroxymethyl-2-methylpyrimidine phosphate synthase] + (2S)-2-amino-5-hydroxy-4-oxopentanoyl-[4-amino-5-hydroxymethyl-2-methylpyrimidine phosphate synthase] + 4-amino-2-methyl-5-(phosphooxymethyl)pyrimidine + 3-oxopropanoate + 2 Fe(2+) + 2 H(+)</text>
        <dbReference type="Rhea" id="RHEA:65756"/>
        <dbReference type="Rhea" id="RHEA-COMP:16892"/>
        <dbReference type="Rhea" id="RHEA-COMP:16893"/>
        <dbReference type="Rhea" id="RHEA-COMP:16894"/>
        <dbReference type="Rhea" id="RHEA-COMP:16895"/>
        <dbReference type="ChEBI" id="CHEBI:15377"/>
        <dbReference type="ChEBI" id="CHEBI:15378"/>
        <dbReference type="ChEBI" id="CHEBI:29033"/>
        <dbReference type="ChEBI" id="CHEBI:29034"/>
        <dbReference type="ChEBI" id="CHEBI:29969"/>
        <dbReference type="ChEBI" id="CHEBI:29979"/>
        <dbReference type="ChEBI" id="CHEBI:33190"/>
        <dbReference type="ChEBI" id="CHEBI:58354"/>
        <dbReference type="ChEBI" id="CHEBI:143915"/>
        <dbReference type="ChEBI" id="CHEBI:157692"/>
    </reaction>
    <physiologicalReaction direction="left-to-right" evidence="11">
        <dbReference type="Rhea" id="RHEA:65757"/>
    </physiologicalReaction>
</comment>
<gene>
    <name evidence="14" type="ORF">KYE46_13510</name>
</gene>
<evidence type="ECO:0000256" key="5">
    <source>
        <dbReference type="ARBA" id="ARBA00022679"/>
    </source>
</evidence>
<dbReference type="KEGG" id="gce:KYE46_13510"/>
<dbReference type="AlphaFoldDB" id="A0A8F6TW06"/>
<feature type="domain" description="SsuA/THI5-like" evidence="13">
    <location>
        <begin position="32"/>
        <end position="244"/>
    </location>
</feature>
<evidence type="ECO:0000256" key="1">
    <source>
        <dbReference type="ARBA" id="ARBA00003469"/>
    </source>
</evidence>
<evidence type="ECO:0000256" key="10">
    <source>
        <dbReference type="ARBA" id="ARBA00033171"/>
    </source>
</evidence>
<evidence type="ECO:0000256" key="2">
    <source>
        <dbReference type="ARBA" id="ARBA00004948"/>
    </source>
</evidence>
<dbReference type="PANTHER" id="PTHR31528:SF1">
    <property type="entry name" value="4-AMINO-5-HYDROXYMETHYL-2-METHYLPYRIMIDINE PHOSPHATE SYNTHASE THI11-RELATED"/>
    <property type="match status" value="1"/>
</dbReference>
<feature type="signal peptide" evidence="12">
    <location>
        <begin position="1"/>
        <end position="19"/>
    </location>
</feature>
<dbReference type="InterPro" id="IPR027939">
    <property type="entry name" value="NMT1/THI5"/>
</dbReference>
<evidence type="ECO:0000259" key="13">
    <source>
        <dbReference type="Pfam" id="PF09084"/>
    </source>
</evidence>
<name>A0A8F6TW06_9RHOB</name>
<accession>A0A8F6TW06</accession>
<comment type="subunit">
    <text evidence="4">Homodimer.</text>
</comment>
<evidence type="ECO:0000256" key="4">
    <source>
        <dbReference type="ARBA" id="ARBA00011738"/>
    </source>
</evidence>
<evidence type="ECO:0000256" key="9">
    <source>
        <dbReference type="ARBA" id="ARBA00023004"/>
    </source>
</evidence>
<keyword evidence="9" id="KW-0408">Iron</keyword>
<dbReference type="RefSeq" id="WP_219001164.1">
    <property type="nucleotide sequence ID" value="NZ_CP079194.1"/>
</dbReference>
<keyword evidence="7" id="KW-0663">Pyridoxal phosphate</keyword>
<keyword evidence="15" id="KW-1185">Reference proteome</keyword>
<keyword evidence="8" id="KW-0784">Thiamine biosynthesis</keyword>
<evidence type="ECO:0000256" key="8">
    <source>
        <dbReference type="ARBA" id="ARBA00022977"/>
    </source>
</evidence>
<keyword evidence="6" id="KW-0479">Metal-binding</keyword>
<evidence type="ECO:0000256" key="6">
    <source>
        <dbReference type="ARBA" id="ARBA00022723"/>
    </source>
</evidence>
<organism evidence="14 15">
    <name type="scientific">Gymnodinialimonas ceratoperidinii</name>
    <dbReference type="NCBI Taxonomy" id="2856823"/>
    <lineage>
        <taxon>Bacteria</taxon>
        <taxon>Pseudomonadati</taxon>
        <taxon>Pseudomonadota</taxon>
        <taxon>Alphaproteobacteria</taxon>
        <taxon>Rhodobacterales</taxon>
        <taxon>Paracoccaceae</taxon>
        <taxon>Gymnodinialimonas</taxon>
    </lineage>
</organism>
<dbReference type="GO" id="GO:0046872">
    <property type="term" value="F:metal ion binding"/>
    <property type="evidence" value="ECO:0007669"/>
    <property type="project" value="UniProtKB-KW"/>
</dbReference>
<keyword evidence="12" id="KW-0732">Signal</keyword>
<dbReference type="EMBL" id="CP079194">
    <property type="protein sequence ID" value="QXT38943.1"/>
    <property type="molecule type" value="Genomic_DNA"/>
</dbReference>
<dbReference type="GO" id="GO:0009228">
    <property type="term" value="P:thiamine biosynthetic process"/>
    <property type="evidence" value="ECO:0007669"/>
    <property type="project" value="UniProtKB-KW"/>
</dbReference>
<sequence>MKHLVTAALIGALASPVAAQEAVTVALDWTPNTNHVGLYVAQSMGWFEEAGLDVDILPYTDTSSGTLVASGLAEFGIVGAVGFHSQRAAGAEMTAVMAVVQHETGRLVFNGEREDIQRPADLDGMIYAGFGSAWEEALISSIIRHDGGEGTFDTVTLGTSAYEALANGRVDFTLEVSTWEGVNSEILGRPQRAFTYADYGVPDQHTTLLGANTAWLDANPDTARAFVQAVQRGYGFAAENPTEAAEILIAETDGMLSNPDLVHGSMAALVEGGFLRDAGEPVGLIDTEMTAEIAEFLFEAGILRGPDGQVLPEMPEVSTWVTNDYLVQ</sequence>
<evidence type="ECO:0000256" key="11">
    <source>
        <dbReference type="ARBA" id="ARBA00048179"/>
    </source>
</evidence>
<evidence type="ECO:0000256" key="7">
    <source>
        <dbReference type="ARBA" id="ARBA00022898"/>
    </source>
</evidence>
<keyword evidence="5" id="KW-0808">Transferase</keyword>
<dbReference type="GO" id="GO:0016740">
    <property type="term" value="F:transferase activity"/>
    <property type="evidence" value="ECO:0007669"/>
    <property type="project" value="UniProtKB-KW"/>
</dbReference>
<evidence type="ECO:0000256" key="3">
    <source>
        <dbReference type="ARBA" id="ARBA00009406"/>
    </source>
</evidence>